<keyword evidence="3" id="KW-1185">Reference proteome</keyword>
<sequence>MRKRRGTTPDAVHSVDRWVEEYLTKPHPGIGRAGAVCPFVGPARSAGTLVVQRWPVRPDAGEAELTAVIREMTEAFHAHRWTTDNQVLHTLVVILDGLTDWPALDRVQAAAKTELVKQGLMLGQFHPLCDERAARNPGFPVSCSPIPLLALRHMAYHDILFLHEDPEWFTEYRTRFGDRYDPEHRVDPLFAALYAEAAARWP</sequence>
<gene>
    <name evidence="2" type="ORF">C8E97_4243</name>
</gene>
<dbReference type="EMBL" id="RBXO01000001">
    <property type="protein sequence ID" value="RKT55567.1"/>
    <property type="molecule type" value="Genomic_DNA"/>
</dbReference>
<dbReference type="InterPro" id="IPR049240">
    <property type="entry name" value="DUF6875"/>
</dbReference>
<organism evidence="2 3">
    <name type="scientific">Saccharothrix australiensis</name>
    <dbReference type="NCBI Taxonomy" id="2072"/>
    <lineage>
        <taxon>Bacteria</taxon>
        <taxon>Bacillati</taxon>
        <taxon>Actinomycetota</taxon>
        <taxon>Actinomycetes</taxon>
        <taxon>Pseudonocardiales</taxon>
        <taxon>Pseudonocardiaceae</taxon>
        <taxon>Saccharothrix</taxon>
    </lineage>
</organism>
<accession>A0A495W3E2</accession>
<evidence type="ECO:0000313" key="2">
    <source>
        <dbReference type="EMBL" id="RKT55567.1"/>
    </source>
</evidence>
<protein>
    <recommendedName>
        <fullName evidence="1">DUF6875 domain-containing protein</fullName>
    </recommendedName>
</protein>
<name>A0A495W3E2_9PSEU</name>
<dbReference type="Proteomes" id="UP000282084">
    <property type="component" value="Unassembled WGS sequence"/>
</dbReference>
<evidence type="ECO:0000259" key="1">
    <source>
        <dbReference type="Pfam" id="PF21780"/>
    </source>
</evidence>
<dbReference type="Pfam" id="PF21780">
    <property type="entry name" value="DUF6875"/>
    <property type="match status" value="1"/>
</dbReference>
<reference evidence="2 3" key="1">
    <citation type="submission" date="2018-10" db="EMBL/GenBank/DDBJ databases">
        <title>Sequencing the genomes of 1000 actinobacteria strains.</title>
        <authorList>
            <person name="Klenk H.-P."/>
        </authorList>
    </citation>
    <scope>NUCLEOTIDE SEQUENCE [LARGE SCALE GENOMIC DNA]</scope>
    <source>
        <strain evidence="2 3">DSM 43800</strain>
    </source>
</reference>
<comment type="caution">
    <text evidence="2">The sequence shown here is derived from an EMBL/GenBank/DDBJ whole genome shotgun (WGS) entry which is preliminary data.</text>
</comment>
<dbReference type="AlphaFoldDB" id="A0A495W3E2"/>
<feature type="domain" description="DUF6875" evidence="1">
    <location>
        <begin position="13"/>
        <end position="185"/>
    </location>
</feature>
<evidence type="ECO:0000313" key="3">
    <source>
        <dbReference type="Proteomes" id="UP000282084"/>
    </source>
</evidence>
<proteinExistence type="predicted"/>